<feature type="compositionally biased region" description="Basic and acidic residues" evidence="1">
    <location>
        <begin position="190"/>
        <end position="201"/>
    </location>
</feature>
<evidence type="ECO:0000313" key="3">
    <source>
        <dbReference type="EMBL" id="ACD11828.1"/>
    </source>
</evidence>
<sequence>QPIEDLNMKVFCVFLFLVVALSFGEAKSALNLRRARDIVNSVIPDFTRLARNIPKAQWNSKRDTDEVDEAVEDLVDDLVFDKRDESEESVELDDLFDIDDLKRAVPKRKTEVRAVKPKRKLGFLPNVNGLLRNIDVKRSFGEFVKRSFKPFKRSPESEESDEDSDEDIKRSFKSFKRSPESEESDEDSDEDKRSAKGHHEIVKRSIRNLVKGLRF</sequence>
<dbReference type="EMBL" id="EU252243">
    <property type="protein sequence ID" value="ACD11828.1"/>
    <property type="molecule type" value="mRNA"/>
</dbReference>
<evidence type="ECO:0000256" key="2">
    <source>
        <dbReference type="SAM" id="SignalP"/>
    </source>
</evidence>
<feature type="region of interest" description="Disordered" evidence="1">
    <location>
        <begin position="151"/>
        <end position="201"/>
    </location>
</feature>
<accession>A0A0U1TYG2</accession>
<evidence type="ECO:0000256" key="1">
    <source>
        <dbReference type="SAM" id="MobiDB-lite"/>
    </source>
</evidence>
<feature type="signal peptide" evidence="2">
    <location>
        <begin position="1"/>
        <end position="26"/>
    </location>
</feature>
<feature type="compositionally biased region" description="Acidic residues" evidence="1">
    <location>
        <begin position="157"/>
        <end position="166"/>
    </location>
</feature>
<feature type="chain" id="PRO_5006829261" evidence="2">
    <location>
        <begin position="27"/>
        <end position="215"/>
    </location>
</feature>
<name>A0A0U1TYG2_ISOMC</name>
<dbReference type="AlphaFoldDB" id="A0A0U1TYG2"/>
<reference evidence="3" key="1">
    <citation type="submission" date="2007-10" db="EMBL/GenBank/DDBJ databases">
        <title>Classification and functional annotation of ESTs from venom glands of Isometrus maculatus.</title>
        <authorList>
            <person name="Li W."/>
            <person name="Ma Y."/>
            <person name="Zhao R."/>
            <person name="Cao Z."/>
        </authorList>
    </citation>
    <scope>NUCLEOTIDE SEQUENCE</scope>
    <source>
        <tissue evidence="3">Venom gland</tissue>
    </source>
</reference>
<organism evidence="3">
    <name type="scientific">Isometrus maculatus</name>
    <name type="common">Lesser brown scorpion</name>
    <name type="synonym">Scorpio maculatus</name>
    <dbReference type="NCBI Taxonomy" id="497827"/>
    <lineage>
        <taxon>Eukaryota</taxon>
        <taxon>Metazoa</taxon>
        <taxon>Ecdysozoa</taxon>
        <taxon>Arthropoda</taxon>
        <taxon>Chelicerata</taxon>
        <taxon>Arachnida</taxon>
        <taxon>Scorpiones</taxon>
        <taxon>Buthida</taxon>
        <taxon>Buthoidea</taxon>
        <taxon>Buthidae</taxon>
        <taxon>Isometrus</taxon>
    </lineage>
</organism>
<proteinExistence type="evidence at transcript level"/>
<keyword evidence="2" id="KW-0732">Signal</keyword>
<feature type="non-terminal residue" evidence="3">
    <location>
        <position position="1"/>
    </location>
</feature>
<protein>
    <submittedName>
        <fullName evidence="3">Uncharacterized protein</fullName>
    </submittedName>
</protein>